<name>A0ABV3JRP0_STRON</name>
<dbReference type="Proteomes" id="UP001552594">
    <property type="component" value="Unassembled WGS sequence"/>
</dbReference>
<dbReference type="RefSeq" id="WP_241561202.1">
    <property type="nucleotide sequence ID" value="NZ_JBFAUK010000002.1"/>
</dbReference>
<evidence type="ECO:0000313" key="2">
    <source>
        <dbReference type="EMBL" id="MEV5505553.1"/>
    </source>
</evidence>
<protein>
    <recommendedName>
        <fullName evidence="4">ASCH domain-containing protein</fullName>
    </recommendedName>
</protein>
<proteinExistence type="predicted"/>
<feature type="region of interest" description="Disordered" evidence="1">
    <location>
        <begin position="93"/>
        <end position="131"/>
    </location>
</feature>
<gene>
    <name evidence="2" type="ORF">AB0L16_03625</name>
</gene>
<dbReference type="EMBL" id="JBFAUK010000002">
    <property type="protein sequence ID" value="MEV5505553.1"/>
    <property type="molecule type" value="Genomic_DNA"/>
</dbReference>
<accession>A0ABV3JRP0</accession>
<evidence type="ECO:0000313" key="3">
    <source>
        <dbReference type="Proteomes" id="UP001552594"/>
    </source>
</evidence>
<evidence type="ECO:0008006" key="4">
    <source>
        <dbReference type="Google" id="ProtNLM"/>
    </source>
</evidence>
<organism evidence="2 3">
    <name type="scientific">Streptomyces orinoci</name>
    <name type="common">Streptoverticillium orinoci</name>
    <dbReference type="NCBI Taxonomy" id="67339"/>
    <lineage>
        <taxon>Bacteria</taxon>
        <taxon>Bacillati</taxon>
        <taxon>Actinomycetota</taxon>
        <taxon>Actinomycetes</taxon>
        <taxon>Kitasatosporales</taxon>
        <taxon>Streptomycetaceae</taxon>
        <taxon>Streptomyces</taxon>
    </lineage>
</organism>
<evidence type="ECO:0000256" key="1">
    <source>
        <dbReference type="SAM" id="MobiDB-lite"/>
    </source>
</evidence>
<dbReference type="SUPFAM" id="SSF88697">
    <property type="entry name" value="PUA domain-like"/>
    <property type="match status" value="1"/>
</dbReference>
<dbReference type="Gene3D" id="2.30.130.30">
    <property type="entry name" value="Hypothetical protein"/>
    <property type="match status" value="1"/>
</dbReference>
<dbReference type="InterPro" id="IPR015947">
    <property type="entry name" value="PUA-like_sf"/>
</dbReference>
<reference evidence="2 3" key="1">
    <citation type="submission" date="2024-06" db="EMBL/GenBank/DDBJ databases">
        <title>The Natural Products Discovery Center: Release of the First 8490 Sequenced Strains for Exploring Actinobacteria Biosynthetic Diversity.</title>
        <authorList>
            <person name="Kalkreuter E."/>
            <person name="Kautsar S.A."/>
            <person name="Yang D."/>
            <person name="Bader C.D."/>
            <person name="Teijaro C.N."/>
            <person name="Fluegel L."/>
            <person name="Davis C.M."/>
            <person name="Simpson J.R."/>
            <person name="Lauterbach L."/>
            <person name="Steele A.D."/>
            <person name="Gui C."/>
            <person name="Meng S."/>
            <person name="Li G."/>
            <person name="Viehrig K."/>
            <person name="Ye F."/>
            <person name="Su P."/>
            <person name="Kiefer A.F."/>
            <person name="Nichols A."/>
            <person name="Cepeda A.J."/>
            <person name="Yan W."/>
            <person name="Fan B."/>
            <person name="Jiang Y."/>
            <person name="Adhikari A."/>
            <person name="Zheng C.-J."/>
            <person name="Schuster L."/>
            <person name="Cowan T.M."/>
            <person name="Smanski M.J."/>
            <person name="Chevrette M.G."/>
            <person name="De Carvalho L.P.S."/>
            <person name="Shen B."/>
        </authorList>
    </citation>
    <scope>NUCLEOTIDE SEQUENCE [LARGE SCALE GENOMIC DNA]</scope>
    <source>
        <strain evidence="2 3">NPDC052347</strain>
    </source>
</reference>
<keyword evidence="3" id="KW-1185">Reference proteome</keyword>
<comment type="caution">
    <text evidence="2">The sequence shown here is derived from an EMBL/GenBank/DDBJ whole genome shotgun (WGS) entry which is preliminary data.</text>
</comment>
<sequence>MEVRVGYPSMRKIAAGQVLVFRSGDDSFRIRVVKLVEYPSFEAMADAEDITAISGDLNREELLAAAATSTHPRRKPLASWRSIFTGWPDDVITNGRPRALAGRAHSRRTSGKGSVSRGEHRPATATSSRAA</sequence>